<comment type="cofactor">
    <cofactor evidence="9">
        <name>Zn(2+)</name>
        <dbReference type="ChEBI" id="CHEBI:29105"/>
    </cofactor>
    <text evidence="9">Binds 1 zinc ion per subunit.</text>
</comment>
<evidence type="ECO:0000256" key="7">
    <source>
        <dbReference type="ARBA" id="ARBA00023235"/>
    </source>
</evidence>
<dbReference type="UniPathway" id="UPA00041">
    <property type="reaction ID" value="UER00436"/>
</dbReference>
<feature type="binding site" evidence="9">
    <location>
        <begin position="49"/>
        <end position="51"/>
    </location>
    <ligand>
        <name>substrate</name>
    </ligand>
</feature>
<dbReference type="AlphaFoldDB" id="A0A1F4TVV6"/>
<dbReference type="EMBL" id="MEUF01000005">
    <property type="protein sequence ID" value="OGC36791.1"/>
    <property type="molecule type" value="Genomic_DNA"/>
</dbReference>
<dbReference type="PANTHER" id="PTHR30390:SF6">
    <property type="entry name" value="DNAA INITIATOR-ASSOCIATING PROTEIN DIAA"/>
    <property type="match status" value="1"/>
</dbReference>
<name>A0A1F4TVV6_UNCSA</name>
<dbReference type="GO" id="GO:2001061">
    <property type="term" value="P:D-glycero-D-manno-heptose 7-phosphate biosynthetic process"/>
    <property type="evidence" value="ECO:0007669"/>
    <property type="project" value="UniProtKB-UniPathway"/>
</dbReference>
<dbReference type="EC" id="5.3.1.28" evidence="9"/>
<organism evidence="11 12">
    <name type="scientific">candidate division WOR-1 bacterium RIFOXYB2_FULL_48_7</name>
    <dbReference type="NCBI Taxonomy" id="1802583"/>
    <lineage>
        <taxon>Bacteria</taxon>
        <taxon>Bacillati</taxon>
        <taxon>Saganbacteria</taxon>
    </lineage>
</organism>
<feature type="binding site" evidence="9">
    <location>
        <position position="169"/>
    </location>
    <ligand>
        <name>substrate</name>
    </ligand>
</feature>
<keyword evidence="4 9" id="KW-0963">Cytoplasm</keyword>
<evidence type="ECO:0000256" key="4">
    <source>
        <dbReference type="ARBA" id="ARBA00022490"/>
    </source>
</evidence>
<dbReference type="GO" id="GO:0008270">
    <property type="term" value="F:zinc ion binding"/>
    <property type="evidence" value="ECO:0007669"/>
    <property type="project" value="UniProtKB-UniRule"/>
</dbReference>
<dbReference type="InterPro" id="IPR050099">
    <property type="entry name" value="SIS_GmhA/DiaA_subfam"/>
</dbReference>
<dbReference type="HAMAP" id="MF_00067">
    <property type="entry name" value="GmhA"/>
    <property type="match status" value="1"/>
</dbReference>
<comment type="function">
    <text evidence="9">Catalyzes the isomerization of sedoheptulose 7-phosphate in D-glycero-D-manno-heptose 7-phosphate.</text>
</comment>
<dbReference type="Pfam" id="PF13580">
    <property type="entry name" value="SIS_2"/>
    <property type="match status" value="1"/>
</dbReference>
<sequence length="190" mass="20285">MQEKIKAEIKESLEAKNLVLKQLVPQIEQAAKMMIAALKNGNKILFLGNGGSAADSQHLAAELVGRFRQERRALSAIALTTDTSILTAIGNDYSFDQIFARQIEGLANSGDVVVGLSTSGNSKNVIIALEKARELGCKSIGLLACDGGRIAGLVDLALTIPCKNTPRAQESHIMIGHILCSMVEQELFPA</sequence>
<dbReference type="PANTHER" id="PTHR30390">
    <property type="entry name" value="SEDOHEPTULOSE 7-PHOSPHATE ISOMERASE / DNAA INITIATOR-ASSOCIATING FACTOR FOR REPLICATION INITIATION"/>
    <property type="match status" value="1"/>
</dbReference>
<dbReference type="GO" id="GO:0008968">
    <property type="term" value="F:D-sedoheptulose 7-phosphate isomerase activity"/>
    <property type="evidence" value="ECO:0007669"/>
    <property type="project" value="UniProtKB-UniRule"/>
</dbReference>
<evidence type="ECO:0000256" key="6">
    <source>
        <dbReference type="ARBA" id="ARBA00022833"/>
    </source>
</evidence>
<comment type="pathway">
    <text evidence="9">Carbohydrate biosynthesis; D-glycero-D-manno-heptose 7-phosphate biosynthesis; D-glycero-alpha-D-manno-heptose 7-phosphate and D-glycero-beta-D-manno-heptose 7-phosphate from sedoheptulose 7-phosphate: step 1/1.</text>
</comment>
<feature type="binding site" evidence="9">
    <location>
        <position position="62"/>
    </location>
    <ligand>
        <name>Zn(2+)</name>
        <dbReference type="ChEBI" id="CHEBI:29105"/>
    </ligand>
</feature>
<reference evidence="11 12" key="1">
    <citation type="journal article" date="2016" name="Nat. Commun.">
        <title>Thousands of microbial genomes shed light on interconnected biogeochemical processes in an aquifer system.</title>
        <authorList>
            <person name="Anantharaman K."/>
            <person name="Brown C.T."/>
            <person name="Hug L.A."/>
            <person name="Sharon I."/>
            <person name="Castelle C.J."/>
            <person name="Probst A.J."/>
            <person name="Thomas B.C."/>
            <person name="Singh A."/>
            <person name="Wilkins M.J."/>
            <person name="Karaoz U."/>
            <person name="Brodie E.L."/>
            <person name="Williams K.H."/>
            <person name="Hubbard S.S."/>
            <person name="Banfield J.F."/>
        </authorList>
    </citation>
    <scope>NUCLEOTIDE SEQUENCE [LARGE SCALE GENOMIC DNA]</scope>
</reference>
<evidence type="ECO:0000256" key="8">
    <source>
        <dbReference type="ARBA" id="ARBA00023277"/>
    </source>
</evidence>
<feature type="binding site" evidence="9">
    <location>
        <position position="122"/>
    </location>
    <ligand>
        <name>substrate</name>
    </ligand>
</feature>
<feature type="binding site" evidence="9">
    <location>
        <position position="62"/>
    </location>
    <ligand>
        <name>substrate</name>
    </ligand>
</feature>
<dbReference type="InterPro" id="IPR035461">
    <property type="entry name" value="GmhA/DiaA"/>
</dbReference>
<evidence type="ECO:0000259" key="10">
    <source>
        <dbReference type="PROSITE" id="PS51464"/>
    </source>
</evidence>
<protein>
    <recommendedName>
        <fullName evidence="9">Phosphoheptose isomerase</fullName>
        <ecNumber evidence="9">5.3.1.28</ecNumber>
    </recommendedName>
    <alternativeName>
        <fullName evidence="9">Sedoheptulose 7-phosphate isomerase</fullName>
    </alternativeName>
</protein>
<feature type="binding site" evidence="9">
    <location>
        <position position="169"/>
    </location>
    <ligand>
        <name>Zn(2+)</name>
        <dbReference type="ChEBI" id="CHEBI:29105"/>
    </ligand>
</feature>
<comment type="caution">
    <text evidence="11">The sequence shown here is derived from an EMBL/GenBank/DDBJ whole genome shotgun (WGS) entry which is preliminary data.</text>
</comment>
<keyword evidence="5 9" id="KW-0479">Metal-binding</keyword>
<feature type="binding site" evidence="9">
    <location>
        <position position="177"/>
    </location>
    <ligand>
        <name>Zn(2+)</name>
        <dbReference type="ChEBI" id="CHEBI:29105"/>
    </ligand>
</feature>
<comment type="subcellular location">
    <subcellularLocation>
        <location evidence="2 9">Cytoplasm</location>
    </subcellularLocation>
</comment>
<evidence type="ECO:0000256" key="1">
    <source>
        <dbReference type="ARBA" id="ARBA00000348"/>
    </source>
</evidence>
<proteinExistence type="inferred from homology"/>
<dbReference type="CDD" id="cd05006">
    <property type="entry name" value="SIS_GmhA"/>
    <property type="match status" value="1"/>
</dbReference>
<dbReference type="Gene3D" id="3.40.50.10490">
    <property type="entry name" value="Glucose-6-phosphate isomerase like protein, domain 1"/>
    <property type="match status" value="1"/>
</dbReference>
<evidence type="ECO:0000256" key="9">
    <source>
        <dbReference type="HAMAP-Rule" id="MF_00067"/>
    </source>
</evidence>
<dbReference type="GO" id="GO:0005975">
    <property type="term" value="P:carbohydrate metabolic process"/>
    <property type="evidence" value="ECO:0007669"/>
    <property type="project" value="UniProtKB-UniRule"/>
</dbReference>
<comment type="similarity">
    <text evidence="3 9">Belongs to the SIS family. GmhA subfamily.</text>
</comment>
<evidence type="ECO:0000256" key="5">
    <source>
        <dbReference type="ARBA" id="ARBA00022723"/>
    </source>
</evidence>
<dbReference type="GO" id="GO:0005737">
    <property type="term" value="C:cytoplasm"/>
    <property type="evidence" value="ECO:0007669"/>
    <property type="project" value="UniProtKB-SubCell"/>
</dbReference>
<dbReference type="InterPro" id="IPR001347">
    <property type="entry name" value="SIS_dom"/>
</dbReference>
<dbReference type="GO" id="GO:0097367">
    <property type="term" value="F:carbohydrate derivative binding"/>
    <property type="evidence" value="ECO:0007669"/>
    <property type="project" value="InterPro"/>
</dbReference>
<feature type="binding site" evidence="9">
    <location>
        <begin position="117"/>
        <end position="119"/>
    </location>
    <ligand>
        <name>substrate</name>
    </ligand>
</feature>
<evidence type="ECO:0000256" key="2">
    <source>
        <dbReference type="ARBA" id="ARBA00004496"/>
    </source>
</evidence>
<dbReference type="InterPro" id="IPR004515">
    <property type="entry name" value="Phosphoheptose_Isoase"/>
</dbReference>
<evidence type="ECO:0000313" key="12">
    <source>
        <dbReference type="Proteomes" id="UP000178951"/>
    </source>
</evidence>
<comment type="catalytic activity">
    <reaction evidence="1 9">
        <text>2 D-sedoheptulose 7-phosphate = D-glycero-alpha-D-manno-heptose 7-phosphate + D-glycero-beta-D-manno-heptose 7-phosphate</text>
        <dbReference type="Rhea" id="RHEA:27489"/>
        <dbReference type="ChEBI" id="CHEBI:57483"/>
        <dbReference type="ChEBI" id="CHEBI:60203"/>
        <dbReference type="ChEBI" id="CHEBI:60204"/>
        <dbReference type="EC" id="5.3.1.28"/>
    </reaction>
</comment>
<dbReference type="STRING" id="1802583.A2311_02005"/>
<accession>A0A1F4TVV6</accession>
<keyword evidence="6 9" id="KW-0862">Zinc</keyword>
<comment type="miscellaneous">
    <text evidence="9">The reaction produces a racemic mixture of D-glycero-alpha-D-manno-heptose 7-phosphate and D-glycero-beta-D-manno-heptose 7-phosphate.</text>
</comment>
<keyword evidence="8 9" id="KW-0119">Carbohydrate metabolism</keyword>
<dbReference type="InterPro" id="IPR046348">
    <property type="entry name" value="SIS_dom_sf"/>
</dbReference>
<dbReference type="SUPFAM" id="SSF53697">
    <property type="entry name" value="SIS domain"/>
    <property type="match status" value="1"/>
</dbReference>
<keyword evidence="7 9" id="KW-0413">Isomerase</keyword>
<feature type="domain" description="SIS" evidence="10">
    <location>
        <begin position="34"/>
        <end position="190"/>
    </location>
</feature>
<gene>
    <name evidence="9" type="primary">gmhA</name>
    <name evidence="11" type="ORF">A2311_02005</name>
</gene>
<feature type="binding site" evidence="9">
    <location>
        <begin position="91"/>
        <end position="92"/>
    </location>
    <ligand>
        <name>substrate</name>
    </ligand>
</feature>
<dbReference type="Proteomes" id="UP000178951">
    <property type="component" value="Unassembled WGS sequence"/>
</dbReference>
<evidence type="ECO:0000256" key="3">
    <source>
        <dbReference type="ARBA" id="ARBA00009894"/>
    </source>
</evidence>
<evidence type="ECO:0000313" key="11">
    <source>
        <dbReference type="EMBL" id="OGC36791.1"/>
    </source>
</evidence>
<feature type="binding site" evidence="9">
    <location>
        <position position="58"/>
    </location>
    <ligand>
        <name>Zn(2+)</name>
        <dbReference type="ChEBI" id="CHEBI:29105"/>
    </ligand>
</feature>
<dbReference type="PROSITE" id="PS51464">
    <property type="entry name" value="SIS"/>
    <property type="match status" value="1"/>
</dbReference>